<keyword evidence="3" id="KW-1185">Reference proteome</keyword>
<evidence type="ECO:0000313" key="3">
    <source>
        <dbReference type="Proteomes" id="UP000465601"/>
    </source>
</evidence>
<proteinExistence type="predicted"/>
<feature type="transmembrane region" description="Helical" evidence="1">
    <location>
        <begin position="148"/>
        <end position="167"/>
    </location>
</feature>
<sequence>MDPISHGIIGGAVYALLNNTSLDNPAFIGIIIGSIVPDLDIITKLKGDYVYLKHHRVESHSIAGIIPTAMAITLVLSVLFSAFIFKEVFLWTMIGVLSHILLDYMNSYGVALLYPMVRKKYSVNLITIYDPVITLVCGYILLLYKRRVSELLAIVVIITIYLLLKYIDRKRLSKVVKNYHSGMEGVKEVTLMPSEYNPISWNYLLSTKNVWIIGDISSIKRRPYPLQILEKEFDPMIEKSLEEELGVYFKDFTPYFHASVLRDKENICIKLTDIRYRIKKGFKHHATIHYNREAQLIKSFFHPFKLDNQIKIKK</sequence>
<gene>
    <name evidence="2" type="ORF">F8153_10175</name>
</gene>
<feature type="transmembrane region" description="Helical" evidence="1">
    <location>
        <begin position="62"/>
        <end position="85"/>
    </location>
</feature>
<comment type="caution">
    <text evidence="2">The sequence shown here is derived from an EMBL/GenBank/DDBJ whole genome shotgun (WGS) entry which is preliminary data.</text>
</comment>
<keyword evidence="1" id="KW-0472">Membrane</keyword>
<dbReference type="PANTHER" id="PTHR40031:SF1">
    <property type="entry name" value="MEMBRANE-BOUND METAL-DEPENDENT HYDROLASE"/>
    <property type="match status" value="1"/>
</dbReference>
<accession>A0A833MDI1</accession>
<keyword evidence="1" id="KW-1133">Transmembrane helix</keyword>
<feature type="transmembrane region" description="Helical" evidence="1">
    <location>
        <begin position="121"/>
        <end position="142"/>
    </location>
</feature>
<reference evidence="2 3" key="1">
    <citation type="submission" date="2019-10" db="EMBL/GenBank/DDBJ databases">
        <title>Alkaliphilus serpentinus sp. nov. and Alkaliphilus pronyensis sp. nov., two novel anaerobic alkaliphilic species isolated from the serpentinized-hosted hydrothermal field of the Prony Bay (New Caledonia).</title>
        <authorList>
            <person name="Postec A."/>
        </authorList>
    </citation>
    <scope>NUCLEOTIDE SEQUENCE [LARGE SCALE GENOMIC DNA]</scope>
    <source>
        <strain evidence="2 3">LacT</strain>
    </source>
</reference>
<organism evidence="2 3">
    <name type="scientific">Alkaliphilus serpentinus</name>
    <dbReference type="NCBI Taxonomy" id="1482731"/>
    <lineage>
        <taxon>Bacteria</taxon>
        <taxon>Bacillati</taxon>
        <taxon>Bacillota</taxon>
        <taxon>Clostridia</taxon>
        <taxon>Peptostreptococcales</taxon>
        <taxon>Natronincolaceae</taxon>
        <taxon>Alkaliphilus</taxon>
    </lineage>
</organism>
<dbReference type="PANTHER" id="PTHR40031">
    <property type="entry name" value="HYPOTHETICAL MEMBRANE SPANNING PROTEIN"/>
    <property type="match status" value="1"/>
</dbReference>
<dbReference type="Proteomes" id="UP000465601">
    <property type="component" value="Unassembled WGS sequence"/>
</dbReference>
<dbReference type="InterPro" id="IPR007404">
    <property type="entry name" value="YdjM-like"/>
</dbReference>
<dbReference type="EMBL" id="WBZB01000037">
    <property type="protein sequence ID" value="KAB3529015.1"/>
    <property type="molecule type" value="Genomic_DNA"/>
</dbReference>
<dbReference type="RefSeq" id="WP_151866252.1">
    <property type="nucleotide sequence ID" value="NZ_WBZB01000037.1"/>
</dbReference>
<evidence type="ECO:0000256" key="1">
    <source>
        <dbReference type="SAM" id="Phobius"/>
    </source>
</evidence>
<protein>
    <submittedName>
        <fullName evidence="2">Metal-dependent hydrolase</fullName>
    </submittedName>
</protein>
<dbReference type="AlphaFoldDB" id="A0A833MDI1"/>
<keyword evidence="1" id="KW-0812">Transmembrane</keyword>
<keyword evidence="2" id="KW-0378">Hydrolase</keyword>
<name>A0A833MDI1_9FIRM</name>
<dbReference type="GO" id="GO:0016787">
    <property type="term" value="F:hydrolase activity"/>
    <property type="evidence" value="ECO:0007669"/>
    <property type="project" value="UniProtKB-KW"/>
</dbReference>
<dbReference type="InterPro" id="IPR053170">
    <property type="entry name" value="Transcription_regulator"/>
</dbReference>
<dbReference type="Pfam" id="PF04307">
    <property type="entry name" value="YdjM"/>
    <property type="match status" value="1"/>
</dbReference>
<feature type="transmembrane region" description="Helical" evidence="1">
    <location>
        <begin position="91"/>
        <end position="114"/>
    </location>
</feature>
<evidence type="ECO:0000313" key="2">
    <source>
        <dbReference type="EMBL" id="KAB3529015.1"/>
    </source>
</evidence>
<dbReference type="OrthoDB" id="245523at2"/>